<sequence length="175" mass="21608">MSVPFYKLVDLCNPKFNLEPKITDEFLEEIKHELSYFKEREKYFLQILNKLNDEKSEEYKKFTQEYEKNSQKYILAYKKVFASENDAWFNEMDKKRLYAFYKSYEYYPFIENAKTLNENKVFAVSDREFDDFYFDDEFLVKNESEILEKLSQEHIKEYKKFKEKIFKDSKKNQSK</sequence>
<proteinExistence type="predicted"/>
<dbReference type="RefSeq" id="WP_002818374.1">
    <property type="nucleotide sequence ID" value="NZ_AANHVQ020000005.1"/>
</dbReference>
<organism evidence="1 2">
    <name type="scientific">Campylobacter coli</name>
    <dbReference type="NCBI Taxonomy" id="195"/>
    <lineage>
        <taxon>Bacteria</taxon>
        <taxon>Pseudomonadati</taxon>
        <taxon>Campylobacterota</taxon>
        <taxon>Epsilonproteobacteria</taxon>
        <taxon>Campylobacterales</taxon>
        <taxon>Campylobacteraceae</taxon>
        <taxon>Campylobacter</taxon>
    </lineage>
</organism>
<comment type="caution">
    <text evidence="1">The sequence shown here is derived from an EMBL/GenBank/DDBJ whole genome shotgun (WGS) entry which is preliminary data.</text>
</comment>
<reference evidence="1 2" key="1">
    <citation type="submission" date="2018-05" db="EMBL/GenBank/DDBJ databases">
        <authorList>
            <consortium name="GenomeTrakr network: Whole genome sequencing for foodborne pathogen traceback"/>
        </authorList>
    </citation>
    <scope>NUCLEOTIDE SEQUENCE [LARGE SCALE GENOMIC DNA]</scope>
    <source>
        <strain evidence="1 2">NC_C6016</strain>
    </source>
</reference>
<dbReference type="Proteomes" id="UP000361993">
    <property type="component" value="Unassembled WGS sequence"/>
</dbReference>
<dbReference type="AlphaFoldDB" id="A0A401C4E5"/>
<evidence type="ECO:0000313" key="2">
    <source>
        <dbReference type="Proteomes" id="UP000361993"/>
    </source>
</evidence>
<accession>A0A401C4E5</accession>
<dbReference type="EMBL" id="AACDUL010000002">
    <property type="protein sequence ID" value="EAK1509006.1"/>
    <property type="molecule type" value="Genomic_DNA"/>
</dbReference>
<protein>
    <submittedName>
        <fullName evidence="1">Uncharacterized protein</fullName>
    </submittedName>
</protein>
<name>A0A401C4E5_CAMCO</name>
<evidence type="ECO:0000313" key="1">
    <source>
        <dbReference type="EMBL" id="EAK1509006.1"/>
    </source>
</evidence>
<gene>
    <name evidence="1" type="ORF">CJD00_01745</name>
</gene>